<keyword evidence="5" id="KW-0808">Transferase</keyword>
<gene>
    <name evidence="4" type="ORF">C1S78_010210</name>
    <name evidence="5" type="ORF">C1S78_10185</name>
</gene>
<keyword evidence="1" id="KW-0173">Coenzyme A biosynthesis</keyword>
<dbReference type="CDD" id="cd04301">
    <property type="entry name" value="NAT_SF"/>
    <property type="match status" value="1"/>
</dbReference>
<dbReference type="PANTHER" id="PTHR34822:SF1">
    <property type="entry name" value="GRPB FAMILY PROTEIN"/>
    <property type="match status" value="1"/>
</dbReference>
<protein>
    <submittedName>
        <fullName evidence="5">GNAT family N-acetyltransferase</fullName>
    </submittedName>
</protein>
<dbReference type="Gene3D" id="3.40.630.30">
    <property type="match status" value="1"/>
</dbReference>
<dbReference type="GO" id="GO:0015937">
    <property type="term" value="P:coenzyme A biosynthetic process"/>
    <property type="evidence" value="ECO:0007669"/>
    <property type="project" value="UniProtKB-KW"/>
</dbReference>
<dbReference type="EMBL" id="CP062008">
    <property type="protein sequence ID" value="QPG71263.1"/>
    <property type="molecule type" value="Genomic_DNA"/>
</dbReference>
<evidence type="ECO:0000313" key="4">
    <source>
        <dbReference type="EMBL" id="QPG71263.1"/>
    </source>
</evidence>
<evidence type="ECO:0000259" key="3">
    <source>
        <dbReference type="PROSITE" id="PS51186"/>
    </source>
</evidence>
<dbReference type="Proteomes" id="UP000309231">
    <property type="component" value="Chromosome"/>
</dbReference>
<dbReference type="KEGG" id="mmuc:C1S78_010210"/>
<dbReference type="Pfam" id="PF13673">
    <property type="entry name" value="Acetyltransf_10"/>
    <property type="match status" value="1"/>
</dbReference>
<evidence type="ECO:0000256" key="2">
    <source>
        <dbReference type="SAM" id="Phobius"/>
    </source>
</evidence>
<dbReference type="AlphaFoldDB" id="A0A8H2PFC5"/>
<dbReference type="SUPFAM" id="SSF55729">
    <property type="entry name" value="Acyl-CoA N-acyltransferases (Nat)"/>
    <property type="match status" value="1"/>
</dbReference>
<dbReference type="EMBL" id="POTL01000001">
    <property type="protein sequence ID" value="TLH52680.1"/>
    <property type="molecule type" value="Genomic_DNA"/>
</dbReference>
<evidence type="ECO:0000256" key="1">
    <source>
        <dbReference type="ARBA" id="ARBA00022993"/>
    </source>
</evidence>
<dbReference type="Gene3D" id="3.30.460.10">
    <property type="entry name" value="Beta Polymerase, domain 2"/>
    <property type="match status" value="1"/>
</dbReference>
<reference evidence="4 6" key="2">
    <citation type="journal article" date="2019" name="BMC Evol. Biol.">
        <title>Comparative genomics of Mycobacterium mucogenicum and Mycobacterium neoaurum clade members emphasizing tRNA and non-coding RNA.</title>
        <authorList>
            <person name="Behra P.R.K."/>
            <person name="Pettersson B.M.F."/>
            <person name="Das S."/>
            <person name="Dasgupta S."/>
            <person name="Kirsebom L.A."/>
        </authorList>
    </citation>
    <scope>NUCLEOTIDE SEQUENCE [LARGE SCALE GENOMIC DNA]</scope>
    <source>
        <strain evidence="4 6">DSM 44124</strain>
    </source>
</reference>
<dbReference type="InterPro" id="IPR007344">
    <property type="entry name" value="GrpB/CoaE"/>
</dbReference>
<keyword evidence="2" id="KW-0472">Membrane</keyword>
<accession>A0A8H2PFC5</accession>
<organism evidence="5">
    <name type="scientific">Mycolicibacterium mucogenicum DSM 44124</name>
    <dbReference type="NCBI Taxonomy" id="1226753"/>
    <lineage>
        <taxon>Bacteria</taxon>
        <taxon>Bacillati</taxon>
        <taxon>Actinomycetota</taxon>
        <taxon>Actinomycetes</taxon>
        <taxon>Mycobacteriales</taxon>
        <taxon>Mycobacteriaceae</taxon>
        <taxon>Mycolicibacterium</taxon>
    </lineage>
</organism>
<feature type="transmembrane region" description="Helical" evidence="2">
    <location>
        <begin position="247"/>
        <end position="268"/>
    </location>
</feature>
<evidence type="ECO:0000313" key="5">
    <source>
        <dbReference type="EMBL" id="TLH52680.1"/>
    </source>
</evidence>
<dbReference type="GeneID" id="76725285"/>
<reference evidence="5" key="1">
    <citation type="submission" date="2018-01" db="EMBL/GenBank/DDBJ databases">
        <title>Comparative genomics of Mycobacterium mucogenicum and Mycobacterium neoaurum clade members emphasizing tRNA and non-coding RNA.</title>
        <authorList>
            <person name="Behra P.R.K."/>
            <person name="Pettersson B.M.F."/>
            <person name="Das S."/>
            <person name="Dasgupta S."/>
            <person name="Kirsebom L.A."/>
        </authorList>
    </citation>
    <scope>NUCLEOTIDE SEQUENCE</scope>
    <source>
        <strain evidence="5">DSM 44124</strain>
    </source>
</reference>
<reference evidence="4 6" key="3">
    <citation type="journal article" date="2019" name="Sci. Rep.">
        <title>Insight into the biology of Mycobacterium mucogenicum and Mycobacterium neoaurum clade members.</title>
        <authorList>
            <person name="Behra P.R.K."/>
            <person name="Pettersson B.M.F."/>
            <person name="Ramesh M."/>
            <person name="Dasgupta S."/>
            <person name="Kirsebom L.A."/>
        </authorList>
    </citation>
    <scope>NUCLEOTIDE SEQUENCE [LARGE SCALE GENOMIC DNA]</scope>
    <source>
        <strain evidence="4 6">DSM 44124</strain>
    </source>
</reference>
<dbReference type="PROSITE" id="PS51186">
    <property type="entry name" value="GNAT"/>
    <property type="match status" value="1"/>
</dbReference>
<feature type="domain" description="N-acetyltransferase" evidence="3">
    <location>
        <begin position="189"/>
        <end position="326"/>
    </location>
</feature>
<keyword evidence="2" id="KW-0812">Transmembrane</keyword>
<dbReference type="Pfam" id="PF04229">
    <property type="entry name" value="GrpB"/>
    <property type="match status" value="1"/>
</dbReference>
<dbReference type="SUPFAM" id="SSF81301">
    <property type="entry name" value="Nucleotidyltransferase"/>
    <property type="match status" value="1"/>
</dbReference>
<keyword evidence="6" id="KW-1185">Reference proteome</keyword>
<dbReference type="GO" id="GO:0016747">
    <property type="term" value="F:acyltransferase activity, transferring groups other than amino-acyl groups"/>
    <property type="evidence" value="ECO:0007669"/>
    <property type="project" value="InterPro"/>
</dbReference>
<proteinExistence type="predicted"/>
<dbReference type="InterPro" id="IPR016181">
    <property type="entry name" value="Acyl_CoA_acyltransferase"/>
</dbReference>
<keyword evidence="2" id="KW-1133">Transmembrane helix</keyword>
<sequence length="339" mass="37654">MGDAPVQVTQYNAAWADRFATQRDQLEVILQPWLYGPVEHVGSTAVPGSAAKPIVDIAAPIRSLVEARRAIPVLERSGWLYWPSDPNSAWRLWLLRPRPDTRTHHLYLIQHDDPHLRELTAFRDLLRTDALARQAYAALKEQLAQQYRTDREAYTSAKTDFVTELLKQAAIEMQPRPNASRDAAKGDQIKVLAAPSNAADDAAVRLLLALATGGGQPRIAEAVLQYRNDSGAKLFLATLGNETVGLVGYKVVAGAMVVLLHLAVASHVRRMGIGRRLLVKVRRTAPPELPVVAETDREAVQFYRATGFTVTSLGEKYPGVERYRAELGRATRADDRDWR</sequence>
<dbReference type="PANTHER" id="PTHR34822">
    <property type="entry name" value="GRPB DOMAIN PROTEIN (AFU_ORTHOLOGUE AFUA_1G01530)"/>
    <property type="match status" value="1"/>
</dbReference>
<dbReference type="InterPro" id="IPR000182">
    <property type="entry name" value="GNAT_dom"/>
</dbReference>
<name>A0A8H2PFC5_MYCMU</name>
<dbReference type="InterPro" id="IPR043519">
    <property type="entry name" value="NT_sf"/>
</dbReference>
<dbReference type="RefSeq" id="WP_082371015.1">
    <property type="nucleotide sequence ID" value="NZ_ANBS01000012.1"/>
</dbReference>
<evidence type="ECO:0000313" key="6">
    <source>
        <dbReference type="Proteomes" id="UP000309231"/>
    </source>
</evidence>